<feature type="region of interest" description="Disordered" evidence="1">
    <location>
        <begin position="1"/>
        <end position="28"/>
    </location>
</feature>
<evidence type="ECO:0000256" key="1">
    <source>
        <dbReference type="SAM" id="MobiDB-lite"/>
    </source>
</evidence>
<dbReference type="Proteomes" id="UP000276133">
    <property type="component" value="Unassembled WGS sequence"/>
</dbReference>
<dbReference type="EMBL" id="REGN01003291">
    <property type="protein sequence ID" value="RNA23448.1"/>
    <property type="molecule type" value="Genomic_DNA"/>
</dbReference>
<proteinExistence type="predicted"/>
<keyword evidence="3" id="KW-1185">Reference proteome</keyword>
<evidence type="ECO:0000313" key="2">
    <source>
        <dbReference type="EMBL" id="RNA23448.1"/>
    </source>
</evidence>
<evidence type="ECO:0000313" key="3">
    <source>
        <dbReference type="Proteomes" id="UP000276133"/>
    </source>
</evidence>
<name>A0A3M7RJH3_BRAPC</name>
<accession>A0A3M7RJH3</accession>
<gene>
    <name evidence="2" type="ORF">BpHYR1_052871</name>
</gene>
<sequence>MAKIFQNGSEASDKFGGMDSGGRGSLETSKIIAPNRIMAGGRPDLERTWPLDSRGFFFFFLFNDRIRRDYWNDKFKYQKDP</sequence>
<comment type="caution">
    <text evidence="2">The sequence shown here is derived from an EMBL/GenBank/DDBJ whole genome shotgun (WGS) entry which is preliminary data.</text>
</comment>
<reference evidence="2 3" key="1">
    <citation type="journal article" date="2018" name="Sci. Rep.">
        <title>Genomic signatures of local adaptation to the degree of environmental predictability in rotifers.</title>
        <authorList>
            <person name="Franch-Gras L."/>
            <person name="Hahn C."/>
            <person name="Garcia-Roger E.M."/>
            <person name="Carmona M.J."/>
            <person name="Serra M."/>
            <person name="Gomez A."/>
        </authorList>
    </citation>
    <scope>NUCLEOTIDE SEQUENCE [LARGE SCALE GENOMIC DNA]</scope>
    <source>
        <strain evidence="2">HYR1</strain>
    </source>
</reference>
<dbReference type="AlphaFoldDB" id="A0A3M7RJH3"/>
<organism evidence="2 3">
    <name type="scientific">Brachionus plicatilis</name>
    <name type="common">Marine rotifer</name>
    <name type="synonym">Brachionus muelleri</name>
    <dbReference type="NCBI Taxonomy" id="10195"/>
    <lineage>
        <taxon>Eukaryota</taxon>
        <taxon>Metazoa</taxon>
        <taxon>Spiralia</taxon>
        <taxon>Gnathifera</taxon>
        <taxon>Rotifera</taxon>
        <taxon>Eurotatoria</taxon>
        <taxon>Monogononta</taxon>
        <taxon>Pseudotrocha</taxon>
        <taxon>Ploima</taxon>
        <taxon>Brachionidae</taxon>
        <taxon>Brachionus</taxon>
    </lineage>
</organism>
<protein>
    <submittedName>
        <fullName evidence="2">Uncharacterized protein</fullName>
    </submittedName>
</protein>
<feature type="compositionally biased region" description="Polar residues" evidence="1">
    <location>
        <begin position="1"/>
        <end position="10"/>
    </location>
</feature>